<proteinExistence type="predicted"/>
<accession>A0ABR0IV91</accession>
<feature type="domain" description="PRISE-like Rossmann-fold" evidence="1">
    <location>
        <begin position="5"/>
        <end position="103"/>
    </location>
</feature>
<keyword evidence="3" id="KW-1185">Reference proteome</keyword>
<dbReference type="PANTHER" id="PTHR32487">
    <property type="entry name" value="3-OXO-DELTA(4,5)-STEROID 5-BETA-REDUCTASE"/>
    <property type="match status" value="1"/>
</dbReference>
<dbReference type="InterPro" id="IPR055222">
    <property type="entry name" value="PRISE-like_Rossmann-fold"/>
</dbReference>
<evidence type="ECO:0000313" key="3">
    <source>
        <dbReference type="Proteomes" id="UP001345691"/>
    </source>
</evidence>
<dbReference type="PANTHER" id="PTHR32487:SF0">
    <property type="entry name" value="3-OXO-DELTA(4,5)-STEROID 5-BETA-REDUCTASE"/>
    <property type="match status" value="1"/>
</dbReference>
<dbReference type="Gene3D" id="3.40.50.720">
    <property type="entry name" value="NAD(P)-binding Rossmann-like Domain"/>
    <property type="match status" value="1"/>
</dbReference>
<dbReference type="EMBL" id="JAVRRF010000054">
    <property type="protein sequence ID" value="KAK5048739.1"/>
    <property type="molecule type" value="Genomic_DNA"/>
</dbReference>
<evidence type="ECO:0000259" key="1">
    <source>
        <dbReference type="Pfam" id="PF22917"/>
    </source>
</evidence>
<protein>
    <recommendedName>
        <fullName evidence="1">PRISE-like Rossmann-fold domain-containing protein</fullName>
    </recommendedName>
</protein>
<comment type="caution">
    <text evidence="2">The sequence shown here is derived from an EMBL/GenBank/DDBJ whole genome shotgun (WGS) entry which is preliminary data.</text>
</comment>
<organism evidence="2 3">
    <name type="scientific">Exophiala sideris</name>
    <dbReference type="NCBI Taxonomy" id="1016849"/>
    <lineage>
        <taxon>Eukaryota</taxon>
        <taxon>Fungi</taxon>
        <taxon>Dikarya</taxon>
        <taxon>Ascomycota</taxon>
        <taxon>Pezizomycotina</taxon>
        <taxon>Eurotiomycetes</taxon>
        <taxon>Chaetothyriomycetidae</taxon>
        <taxon>Chaetothyriales</taxon>
        <taxon>Herpotrichiellaceae</taxon>
        <taxon>Exophiala</taxon>
    </lineage>
</organism>
<dbReference type="Proteomes" id="UP001345691">
    <property type="component" value="Unassembled WGS sequence"/>
</dbReference>
<reference evidence="2 3" key="1">
    <citation type="submission" date="2023-08" db="EMBL/GenBank/DDBJ databases">
        <title>Black Yeasts Isolated from many extreme environments.</title>
        <authorList>
            <person name="Coleine C."/>
            <person name="Stajich J.E."/>
            <person name="Selbmann L."/>
        </authorList>
    </citation>
    <scope>NUCLEOTIDE SEQUENCE [LARGE SCALE GENOMIC DNA]</scope>
    <source>
        <strain evidence="2 3">CCFEE 6328</strain>
    </source>
</reference>
<evidence type="ECO:0000313" key="2">
    <source>
        <dbReference type="EMBL" id="KAK5048739.1"/>
    </source>
</evidence>
<dbReference type="Pfam" id="PF22917">
    <property type="entry name" value="PRISE"/>
    <property type="match status" value="1"/>
</dbReference>
<name>A0ABR0IV91_9EURO</name>
<sequence length="132" mass="15483">MPPSCKKVTHAFYASYVHTDDFTKLRDYNVPLFEHFLTAIDTVAGENLQRICLQTGGKHYGPHLGPVVAPMTEDLPRYADDGVNFYYSQEDFMFNLQKHRKWSQHHSPKWHRRSHPWQYVSGYPNIADFDQP</sequence>
<gene>
    <name evidence="2" type="ORF">LTR69_011330</name>
</gene>